<dbReference type="InterPro" id="IPR036236">
    <property type="entry name" value="Znf_C2H2_sf"/>
</dbReference>
<evidence type="ECO:0000256" key="2">
    <source>
        <dbReference type="ARBA" id="ARBA00022723"/>
    </source>
</evidence>
<reference evidence="10 11" key="1">
    <citation type="journal article" date="2024" name="Genome Biol. Evol.">
        <title>Chromosome-level genome assembly of the viviparous eelpout Zoarces viviparus.</title>
        <authorList>
            <person name="Fuhrmann N."/>
            <person name="Brasseur M.V."/>
            <person name="Bakowski C.E."/>
            <person name="Podsiadlowski L."/>
            <person name="Prost S."/>
            <person name="Krehenwinkel H."/>
            <person name="Mayer C."/>
        </authorList>
    </citation>
    <scope>NUCLEOTIDE SEQUENCE [LARGE SCALE GENOMIC DNA]</scope>
    <source>
        <strain evidence="10">NO-MEL_2022_Ind0_liver</strain>
    </source>
</reference>
<accession>A0AAW1G249</accession>
<dbReference type="SUPFAM" id="SSF57667">
    <property type="entry name" value="beta-beta-alpha zinc fingers"/>
    <property type="match status" value="2"/>
</dbReference>
<protein>
    <recommendedName>
        <fullName evidence="9">C2H2-type domain-containing protein</fullName>
    </recommendedName>
</protein>
<evidence type="ECO:0000256" key="8">
    <source>
        <dbReference type="SAM" id="MobiDB-lite"/>
    </source>
</evidence>
<keyword evidence="4 7" id="KW-0863">Zinc-finger</keyword>
<feature type="domain" description="C2H2-type" evidence="9">
    <location>
        <begin position="267"/>
        <end position="296"/>
    </location>
</feature>
<dbReference type="SMART" id="SM00355">
    <property type="entry name" value="ZnF_C2H2"/>
    <property type="match status" value="3"/>
</dbReference>
<feature type="compositionally biased region" description="Low complexity" evidence="8">
    <location>
        <begin position="63"/>
        <end position="106"/>
    </location>
</feature>
<dbReference type="FunFam" id="3.30.160.60:FF:000091">
    <property type="entry name" value="Putative Krueppel-like factor 12"/>
    <property type="match status" value="1"/>
</dbReference>
<organism evidence="10 11">
    <name type="scientific">Zoarces viviparus</name>
    <name type="common">Viviparous eelpout</name>
    <name type="synonym">Blennius viviparus</name>
    <dbReference type="NCBI Taxonomy" id="48416"/>
    <lineage>
        <taxon>Eukaryota</taxon>
        <taxon>Metazoa</taxon>
        <taxon>Chordata</taxon>
        <taxon>Craniata</taxon>
        <taxon>Vertebrata</taxon>
        <taxon>Euteleostomi</taxon>
        <taxon>Actinopterygii</taxon>
        <taxon>Neopterygii</taxon>
        <taxon>Teleostei</taxon>
        <taxon>Neoteleostei</taxon>
        <taxon>Acanthomorphata</taxon>
        <taxon>Eupercaria</taxon>
        <taxon>Perciformes</taxon>
        <taxon>Cottioidei</taxon>
        <taxon>Zoarcales</taxon>
        <taxon>Zoarcidae</taxon>
        <taxon>Zoarcinae</taxon>
        <taxon>Zoarces</taxon>
    </lineage>
</organism>
<keyword evidence="11" id="KW-1185">Reference proteome</keyword>
<dbReference type="PANTHER" id="PTHR23235">
    <property type="entry name" value="KRUEPPEL-LIKE TRANSCRIPTION FACTOR"/>
    <property type="match status" value="1"/>
</dbReference>
<evidence type="ECO:0000313" key="11">
    <source>
        <dbReference type="Proteomes" id="UP001488805"/>
    </source>
</evidence>
<evidence type="ECO:0000256" key="4">
    <source>
        <dbReference type="ARBA" id="ARBA00022771"/>
    </source>
</evidence>
<dbReference type="GO" id="GO:0008270">
    <property type="term" value="F:zinc ion binding"/>
    <property type="evidence" value="ECO:0007669"/>
    <property type="project" value="UniProtKB-KW"/>
</dbReference>
<comment type="caution">
    <text evidence="10">The sequence shown here is derived from an EMBL/GenBank/DDBJ whole genome shotgun (WGS) entry which is preliminary data.</text>
</comment>
<evidence type="ECO:0000313" key="10">
    <source>
        <dbReference type="EMBL" id="KAK9540159.1"/>
    </source>
</evidence>
<dbReference type="GO" id="GO:0000981">
    <property type="term" value="F:DNA-binding transcription factor activity, RNA polymerase II-specific"/>
    <property type="evidence" value="ECO:0007669"/>
    <property type="project" value="TreeGrafter"/>
</dbReference>
<evidence type="ECO:0000256" key="7">
    <source>
        <dbReference type="PROSITE-ProRule" id="PRU00042"/>
    </source>
</evidence>
<sequence>MLMYDYPLKTDIETPFYSSLMKTTEPYGVIFSHPAHIYHPTHMPAFAQPSNATHTQLEPVDLSVSKRSSSTSSSSSPPCSSASSSPASSRSSPPSPYSAASRGSPRCSTPHAQLRCSPSHALLPPTPSLPYSAMVGPMLGSGSGVIQGSGVMMSPVMVPLSVLYPSPLHLHQSIMVSSPIPSDDGHHRSRDHKTAHCGDAHNLHKQIKTEPRSELAHDLHGGHEVKSSVIRIPHEYGCNNPSVIVHSGAKHPPPVESPDTLKKRRIHCCDFNGCNKVYTKSSHLKAHRRTHTGEKPYKCMWEGCTWKFARSDELTRHFRKHTGVKPFQCPDCERSFSRSDHLALHKKRHLLV</sequence>
<evidence type="ECO:0000256" key="6">
    <source>
        <dbReference type="ARBA" id="ARBA00023242"/>
    </source>
</evidence>
<evidence type="ECO:0000256" key="5">
    <source>
        <dbReference type="ARBA" id="ARBA00022833"/>
    </source>
</evidence>
<dbReference type="Gene3D" id="3.30.160.60">
    <property type="entry name" value="Classic Zinc Finger"/>
    <property type="match status" value="3"/>
</dbReference>
<keyword evidence="3" id="KW-0677">Repeat</keyword>
<dbReference type="EMBL" id="JBCEZU010000013">
    <property type="protein sequence ID" value="KAK9540159.1"/>
    <property type="molecule type" value="Genomic_DNA"/>
</dbReference>
<dbReference type="Pfam" id="PF00096">
    <property type="entry name" value="zf-C2H2"/>
    <property type="match status" value="3"/>
</dbReference>
<feature type="domain" description="C2H2-type" evidence="9">
    <location>
        <begin position="297"/>
        <end position="326"/>
    </location>
</feature>
<name>A0AAW1G249_ZOAVI</name>
<dbReference type="PROSITE" id="PS50157">
    <property type="entry name" value="ZINC_FINGER_C2H2_2"/>
    <property type="match status" value="3"/>
</dbReference>
<keyword evidence="5" id="KW-0862">Zinc</keyword>
<gene>
    <name evidence="10" type="ORF">VZT92_002628</name>
</gene>
<keyword evidence="2" id="KW-0479">Metal-binding</keyword>
<evidence type="ECO:0000256" key="3">
    <source>
        <dbReference type="ARBA" id="ARBA00022737"/>
    </source>
</evidence>
<evidence type="ECO:0000259" key="9">
    <source>
        <dbReference type="PROSITE" id="PS50157"/>
    </source>
</evidence>
<dbReference type="PANTHER" id="PTHR23235:SF120">
    <property type="entry name" value="KRUPPEL-LIKE FACTOR 15"/>
    <property type="match status" value="1"/>
</dbReference>
<dbReference type="InterPro" id="IPR013087">
    <property type="entry name" value="Znf_C2H2_type"/>
</dbReference>
<dbReference type="FunFam" id="3.30.160.60:FF:000018">
    <property type="entry name" value="Krueppel-like factor 15"/>
    <property type="match status" value="1"/>
</dbReference>
<dbReference type="CDD" id="cd21577">
    <property type="entry name" value="KLF3_N"/>
    <property type="match status" value="1"/>
</dbReference>
<keyword evidence="6" id="KW-0539">Nucleus</keyword>
<dbReference type="GO" id="GO:0005634">
    <property type="term" value="C:nucleus"/>
    <property type="evidence" value="ECO:0007669"/>
    <property type="project" value="UniProtKB-SubCell"/>
</dbReference>
<dbReference type="PROSITE" id="PS00028">
    <property type="entry name" value="ZINC_FINGER_C2H2_1"/>
    <property type="match status" value="3"/>
</dbReference>
<dbReference type="FunFam" id="3.30.160.60:FF:000021">
    <property type="entry name" value="Basic krueppel-like factor 3"/>
    <property type="match status" value="1"/>
</dbReference>
<comment type="subcellular location">
    <subcellularLocation>
        <location evidence="1">Nucleus</location>
    </subcellularLocation>
</comment>
<feature type="domain" description="C2H2-type" evidence="9">
    <location>
        <begin position="327"/>
        <end position="349"/>
    </location>
</feature>
<feature type="region of interest" description="Disordered" evidence="8">
    <location>
        <begin position="59"/>
        <end position="121"/>
    </location>
</feature>
<evidence type="ECO:0000256" key="1">
    <source>
        <dbReference type="ARBA" id="ARBA00004123"/>
    </source>
</evidence>
<proteinExistence type="predicted"/>
<dbReference type="Proteomes" id="UP001488805">
    <property type="component" value="Unassembled WGS sequence"/>
</dbReference>
<dbReference type="AlphaFoldDB" id="A0AAW1G249"/>
<dbReference type="GO" id="GO:0000978">
    <property type="term" value="F:RNA polymerase II cis-regulatory region sequence-specific DNA binding"/>
    <property type="evidence" value="ECO:0007669"/>
    <property type="project" value="TreeGrafter"/>
</dbReference>